<keyword evidence="1" id="KW-0175">Coiled coil</keyword>
<proteinExistence type="predicted"/>
<sequence>MSRYIDEGETYHLFDDNLTKIERLLDEGVNIAKQLGIQSVKWNGLTLSIEDFLQRAKAGYLFKPSKEEIKQFLQDEVSFHRFRKKWYQSRIASMKAENDKLRERENNSILRGSQIRSQIREYKKGAFISDRSLSGLNQTLTRLQLEQAQLQEALRAERQSKEAIKHDLDCLEELCQELHEKNVEFVKESQRLENIDRTFKQNEELNKLTLQSKLKSLTRKIQRISTSDD</sequence>
<evidence type="ECO:0000313" key="3">
    <source>
        <dbReference type="Proteomes" id="UP001152320"/>
    </source>
</evidence>
<comment type="caution">
    <text evidence="2">The sequence shown here is derived from an EMBL/GenBank/DDBJ whole genome shotgun (WGS) entry which is preliminary data.</text>
</comment>
<reference evidence="2" key="1">
    <citation type="submission" date="2021-10" db="EMBL/GenBank/DDBJ databases">
        <title>Tropical sea cucumber genome reveals ecological adaptation and Cuvierian tubules defense mechanism.</title>
        <authorList>
            <person name="Chen T."/>
        </authorList>
    </citation>
    <scope>NUCLEOTIDE SEQUENCE</scope>
    <source>
        <strain evidence="2">Nanhai2018</strain>
        <tissue evidence="2">Muscle</tissue>
    </source>
</reference>
<organism evidence="2 3">
    <name type="scientific">Holothuria leucospilota</name>
    <name type="common">Black long sea cucumber</name>
    <name type="synonym">Mertensiothuria leucospilota</name>
    <dbReference type="NCBI Taxonomy" id="206669"/>
    <lineage>
        <taxon>Eukaryota</taxon>
        <taxon>Metazoa</taxon>
        <taxon>Echinodermata</taxon>
        <taxon>Eleutherozoa</taxon>
        <taxon>Echinozoa</taxon>
        <taxon>Holothuroidea</taxon>
        <taxon>Aspidochirotacea</taxon>
        <taxon>Aspidochirotida</taxon>
        <taxon>Holothuriidae</taxon>
        <taxon>Holothuria</taxon>
    </lineage>
</organism>
<feature type="coiled-coil region" evidence="1">
    <location>
        <begin position="133"/>
        <end position="220"/>
    </location>
</feature>
<accession>A0A9Q1H500</accession>
<evidence type="ECO:0000256" key="1">
    <source>
        <dbReference type="SAM" id="Coils"/>
    </source>
</evidence>
<dbReference type="Proteomes" id="UP001152320">
    <property type="component" value="Chromosome 12"/>
</dbReference>
<protein>
    <submittedName>
        <fullName evidence="2">Uncharacterized protein</fullName>
    </submittedName>
</protein>
<keyword evidence="3" id="KW-1185">Reference proteome</keyword>
<dbReference type="EMBL" id="JAIZAY010000012">
    <property type="protein sequence ID" value="KAJ8032551.1"/>
    <property type="molecule type" value="Genomic_DNA"/>
</dbReference>
<dbReference type="AlphaFoldDB" id="A0A9Q1H500"/>
<gene>
    <name evidence="2" type="ORF">HOLleu_26103</name>
</gene>
<name>A0A9Q1H500_HOLLE</name>
<evidence type="ECO:0000313" key="2">
    <source>
        <dbReference type="EMBL" id="KAJ8032551.1"/>
    </source>
</evidence>
<dbReference type="OrthoDB" id="10428407at2759"/>